<feature type="region of interest" description="Disordered" evidence="1">
    <location>
        <begin position="62"/>
        <end position="88"/>
    </location>
</feature>
<protein>
    <recommendedName>
        <fullName evidence="4">Serine aminopeptidase S33 domain-containing protein</fullName>
    </recommendedName>
</protein>
<dbReference type="SUPFAM" id="SSF53474">
    <property type="entry name" value="alpha/beta-Hydrolases"/>
    <property type="match status" value="1"/>
</dbReference>
<feature type="non-terminal residue" evidence="2">
    <location>
        <position position="195"/>
    </location>
</feature>
<dbReference type="InterPro" id="IPR029058">
    <property type="entry name" value="AB_hydrolase_fold"/>
</dbReference>
<comment type="caution">
    <text evidence="2">The sequence shown here is derived from an EMBL/GenBank/DDBJ whole genome shotgun (WGS) entry which is preliminary data.</text>
</comment>
<dbReference type="EMBL" id="BDIP01003467">
    <property type="protein sequence ID" value="GIQ87747.1"/>
    <property type="molecule type" value="Genomic_DNA"/>
</dbReference>
<gene>
    <name evidence="2" type="ORF">KIPB_009848</name>
</gene>
<accession>A0A9K3GLY0</accession>
<organism evidence="2 3">
    <name type="scientific">Kipferlia bialata</name>
    <dbReference type="NCBI Taxonomy" id="797122"/>
    <lineage>
        <taxon>Eukaryota</taxon>
        <taxon>Metamonada</taxon>
        <taxon>Carpediemonas-like organisms</taxon>
        <taxon>Kipferlia</taxon>
    </lineage>
</organism>
<feature type="compositionally biased region" description="Polar residues" evidence="1">
    <location>
        <begin position="76"/>
        <end position="88"/>
    </location>
</feature>
<evidence type="ECO:0000313" key="3">
    <source>
        <dbReference type="Proteomes" id="UP000265618"/>
    </source>
</evidence>
<keyword evidence="3" id="KW-1185">Reference proteome</keyword>
<evidence type="ECO:0000313" key="2">
    <source>
        <dbReference type="EMBL" id="GIQ87747.1"/>
    </source>
</evidence>
<dbReference type="AlphaFoldDB" id="A0A9K3GLY0"/>
<evidence type="ECO:0008006" key="4">
    <source>
        <dbReference type="Google" id="ProtNLM"/>
    </source>
</evidence>
<reference evidence="2 3" key="1">
    <citation type="journal article" date="2018" name="PLoS ONE">
        <title>The draft genome of Kipferlia bialata reveals reductive genome evolution in fornicate parasites.</title>
        <authorList>
            <person name="Tanifuji G."/>
            <person name="Takabayashi S."/>
            <person name="Kume K."/>
            <person name="Takagi M."/>
            <person name="Nakayama T."/>
            <person name="Kamikawa R."/>
            <person name="Inagaki Y."/>
            <person name="Hashimoto T."/>
        </authorList>
    </citation>
    <scope>NUCLEOTIDE SEQUENCE [LARGE SCALE GENOMIC DNA]</scope>
    <source>
        <strain evidence="2">NY0173</strain>
    </source>
</reference>
<proteinExistence type="predicted"/>
<dbReference type="Proteomes" id="UP000265618">
    <property type="component" value="Unassembled WGS sequence"/>
</dbReference>
<name>A0A9K3GLY0_9EUKA</name>
<evidence type="ECO:0000256" key="1">
    <source>
        <dbReference type="SAM" id="MobiDB-lite"/>
    </source>
</evidence>
<sequence>YDGSAGTPSVAAAQADAPHTVRAVMKLLRGLHHTGQVFLMGRSMGSISALSAAVTIEAERCTHPSTDKSGGGTISIGPTDTHPSPTPSCEVSGIVLDSAVTSLHHLATLAAGGREADPFHDTTDHASKLKGLSMPGLWMHADRDQFFMVEDAREMCKASSVSLKVYQDANHNYIWPFHGETMLADIATFLGCEQE</sequence>
<dbReference type="Gene3D" id="3.40.50.1820">
    <property type="entry name" value="alpha/beta hydrolase"/>
    <property type="match status" value="1"/>
</dbReference>